<keyword evidence="3 9" id="KW-0813">Transport</keyword>
<dbReference type="InterPro" id="IPR011276">
    <property type="entry name" value="TonB_haem/Hb_rcpt"/>
</dbReference>
<gene>
    <name evidence="14" type="ORF">SAMN02745729_101300</name>
</gene>
<keyword evidence="11" id="KW-0732">Signal</keyword>
<keyword evidence="8 9" id="KW-0998">Cell outer membrane</keyword>
<comment type="subcellular location">
    <subcellularLocation>
        <location evidence="1 9">Cell outer membrane</location>
        <topology evidence="1 9">Multi-pass membrane protein</topology>
    </subcellularLocation>
</comment>
<evidence type="ECO:0000256" key="8">
    <source>
        <dbReference type="ARBA" id="ARBA00023237"/>
    </source>
</evidence>
<dbReference type="InterPro" id="IPR036942">
    <property type="entry name" value="Beta-barrel_TonB_sf"/>
</dbReference>
<keyword evidence="15" id="KW-1185">Reference proteome</keyword>
<evidence type="ECO:0000256" key="5">
    <source>
        <dbReference type="ARBA" id="ARBA00022692"/>
    </source>
</evidence>
<evidence type="ECO:0000259" key="13">
    <source>
        <dbReference type="Pfam" id="PF07715"/>
    </source>
</evidence>
<name>A0A1H3XX39_9GAMM</name>
<dbReference type="InterPro" id="IPR039426">
    <property type="entry name" value="TonB-dep_rcpt-like"/>
</dbReference>
<dbReference type="InterPro" id="IPR000531">
    <property type="entry name" value="Beta-barrel_TonB"/>
</dbReference>
<evidence type="ECO:0000256" key="11">
    <source>
        <dbReference type="SAM" id="SignalP"/>
    </source>
</evidence>
<dbReference type="GO" id="GO:0015344">
    <property type="term" value="F:siderophore uptake transmembrane transporter activity"/>
    <property type="evidence" value="ECO:0007669"/>
    <property type="project" value="TreeGrafter"/>
</dbReference>
<dbReference type="PROSITE" id="PS52016">
    <property type="entry name" value="TONB_DEPENDENT_REC_3"/>
    <property type="match status" value="1"/>
</dbReference>
<dbReference type="STRING" id="1122198.SAMN02745729_101300"/>
<dbReference type="EMBL" id="FNRJ01000001">
    <property type="protein sequence ID" value="SEA04035.1"/>
    <property type="molecule type" value="Genomic_DNA"/>
</dbReference>
<dbReference type="GO" id="GO:0009279">
    <property type="term" value="C:cell outer membrane"/>
    <property type="evidence" value="ECO:0007669"/>
    <property type="project" value="UniProtKB-SubCell"/>
</dbReference>
<sequence>MRYPTLTQVTLMTAGLLSTHMAQADEPSVQCTPTLSNQCEQVRPPLKLPPVTITANRVATELPRYTGQISVLEAGDLTSPNIIENLTQIPGFETGDDFGRQIGSQFKLRGFGYQSETRVIIEQDGVKRSPSLFSNHISSFRTDPNLLKRVEVVKGGSSVLHGSGAIGGIVSMTTKDAKDFLRDGDSTGVTLGTRYDSNNSRQAHIALAIDAEQAPVDFLVYRKQGQFDDITLADGGVRNSEDGSRIDETLNDETIKNSFFKAGWDISDEQRMALSYYKYDEELETSWQTLWHRDPGESPVDGNLEQRDIILDYSFAPSDNDLINFSAKVYDSEAFYRRTRASDTYSVFYINRDERQGFNLKNSAEFTTGSLKHSLVAGLDYEEREEDATYLYNNEPSDFGSFPNYYKDTGLYAQDIIQLGKAEISLGGRLDRFKRGVDLPGRSEYRDGHFSPKVGISYEVHDGVYLLANYAETFRGPTPNETSASGALNPHYWYVPNNALKPEVAKEYEIGFSLSQQNLLGDDSLYLKATWFDGDIKDMISLERSPELGMPPDIGDGYADYREYAQYKNIASASRRGFEVEAKYRLPSWAFAAGYDHLKLHDDSTGKLLQPSTDKLYLNASYTHHPWDLTTGMRLTHWFEPKRDSYVRVISGEEYHYIKDSFTTVDLLGSWQPSNWGQHELAQDWSVKFGINNLFDEQRINAANYTTTTAVGKGRNYYLTLEKYF</sequence>
<keyword evidence="5 9" id="KW-0812">Transmembrane</keyword>
<evidence type="ECO:0000256" key="9">
    <source>
        <dbReference type="PROSITE-ProRule" id="PRU01360"/>
    </source>
</evidence>
<dbReference type="PANTHER" id="PTHR30069">
    <property type="entry name" value="TONB-DEPENDENT OUTER MEMBRANE RECEPTOR"/>
    <property type="match status" value="1"/>
</dbReference>
<evidence type="ECO:0000256" key="3">
    <source>
        <dbReference type="ARBA" id="ARBA00022448"/>
    </source>
</evidence>
<keyword evidence="6 10" id="KW-0798">TonB box</keyword>
<reference evidence="15" key="1">
    <citation type="submission" date="2016-10" db="EMBL/GenBank/DDBJ databases">
        <authorList>
            <person name="Varghese N."/>
            <person name="Submissions S."/>
        </authorList>
    </citation>
    <scope>NUCLEOTIDE SEQUENCE [LARGE SCALE GENOMIC DNA]</scope>
    <source>
        <strain evidence="15">DSM 11526</strain>
    </source>
</reference>
<proteinExistence type="inferred from homology"/>
<dbReference type="NCBIfam" id="TIGR01785">
    <property type="entry name" value="TonB-hemin"/>
    <property type="match status" value="1"/>
</dbReference>
<accession>A0A1H3XX39</accession>
<dbReference type="GO" id="GO:0015232">
    <property type="term" value="F:heme transmembrane transporter activity"/>
    <property type="evidence" value="ECO:0007669"/>
    <property type="project" value="InterPro"/>
</dbReference>
<dbReference type="Gene3D" id="2.170.130.10">
    <property type="entry name" value="TonB-dependent receptor, plug domain"/>
    <property type="match status" value="1"/>
</dbReference>
<feature type="signal peptide" evidence="11">
    <location>
        <begin position="1"/>
        <end position="24"/>
    </location>
</feature>
<dbReference type="AlphaFoldDB" id="A0A1H3XX39"/>
<feature type="domain" description="TonB-dependent receptor plug" evidence="13">
    <location>
        <begin position="70"/>
        <end position="169"/>
    </location>
</feature>
<dbReference type="Proteomes" id="UP000242469">
    <property type="component" value="Unassembled WGS sequence"/>
</dbReference>
<dbReference type="GO" id="GO:0044718">
    <property type="term" value="P:siderophore transmembrane transport"/>
    <property type="evidence" value="ECO:0007669"/>
    <property type="project" value="TreeGrafter"/>
</dbReference>
<comment type="similarity">
    <text evidence="2 9 10">Belongs to the TonB-dependent receptor family.</text>
</comment>
<dbReference type="InterPro" id="IPR037066">
    <property type="entry name" value="Plug_dom_sf"/>
</dbReference>
<feature type="domain" description="TonB-dependent receptor-like beta-barrel" evidence="12">
    <location>
        <begin position="263"/>
        <end position="694"/>
    </location>
</feature>
<evidence type="ECO:0000259" key="12">
    <source>
        <dbReference type="Pfam" id="PF00593"/>
    </source>
</evidence>
<evidence type="ECO:0000256" key="10">
    <source>
        <dbReference type="RuleBase" id="RU003357"/>
    </source>
</evidence>
<feature type="chain" id="PRO_5017423926" evidence="11">
    <location>
        <begin position="25"/>
        <end position="725"/>
    </location>
</feature>
<evidence type="ECO:0000256" key="2">
    <source>
        <dbReference type="ARBA" id="ARBA00009810"/>
    </source>
</evidence>
<evidence type="ECO:0000256" key="1">
    <source>
        <dbReference type="ARBA" id="ARBA00004571"/>
    </source>
</evidence>
<evidence type="ECO:0000256" key="6">
    <source>
        <dbReference type="ARBA" id="ARBA00023077"/>
    </source>
</evidence>
<dbReference type="Pfam" id="PF00593">
    <property type="entry name" value="TonB_dep_Rec_b-barrel"/>
    <property type="match status" value="1"/>
</dbReference>
<evidence type="ECO:0000313" key="15">
    <source>
        <dbReference type="Proteomes" id="UP000242469"/>
    </source>
</evidence>
<keyword evidence="7 9" id="KW-0472">Membrane</keyword>
<evidence type="ECO:0000313" key="14">
    <source>
        <dbReference type="EMBL" id="SEA04035.1"/>
    </source>
</evidence>
<organism evidence="14 15">
    <name type="scientific">Marinobacterium iners DSM 11526</name>
    <dbReference type="NCBI Taxonomy" id="1122198"/>
    <lineage>
        <taxon>Bacteria</taxon>
        <taxon>Pseudomonadati</taxon>
        <taxon>Pseudomonadota</taxon>
        <taxon>Gammaproteobacteria</taxon>
        <taxon>Oceanospirillales</taxon>
        <taxon>Oceanospirillaceae</taxon>
        <taxon>Marinobacterium</taxon>
    </lineage>
</organism>
<dbReference type="SUPFAM" id="SSF56935">
    <property type="entry name" value="Porins"/>
    <property type="match status" value="1"/>
</dbReference>
<dbReference type="RefSeq" id="WP_175527536.1">
    <property type="nucleotide sequence ID" value="NZ_FNRJ01000001.1"/>
</dbReference>
<dbReference type="Pfam" id="PF07715">
    <property type="entry name" value="Plug"/>
    <property type="match status" value="1"/>
</dbReference>
<keyword evidence="4 9" id="KW-1134">Transmembrane beta strand</keyword>
<evidence type="ECO:0000256" key="7">
    <source>
        <dbReference type="ARBA" id="ARBA00023136"/>
    </source>
</evidence>
<dbReference type="InterPro" id="IPR012910">
    <property type="entry name" value="Plug_dom"/>
</dbReference>
<dbReference type="Gene3D" id="2.40.170.20">
    <property type="entry name" value="TonB-dependent receptor, beta-barrel domain"/>
    <property type="match status" value="1"/>
</dbReference>
<protein>
    <submittedName>
        <fullName evidence="14">Iron complex outermembrane recepter protein</fullName>
    </submittedName>
</protein>
<dbReference type="CDD" id="cd01347">
    <property type="entry name" value="ligand_gated_channel"/>
    <property type="match status" value="1"/>
</dbReference>
<evidence type="ECO:0000256" key="4">
    <source>
        <dbReference type="ARBA" id="ARBA00022452"/>
    </source>
</evidence>
<dbReference type="PANTHER" id="PTHR30069:SF41">
    <property type="entry name" value="HEME_HEMOPEXIN UTILIZATION PROTEIN C"/>
    <property type="match status" value="1"/>
</dbReference>